<dbReference type="Gene3D" id="3.30.1360.120">
    <property type="entry name" value="Probable tRNA modification gtpase trme, domain 1"/>
    <property type="match status" value="1"/>
</dbReference>
<dbReference type="Gene3D" id="3.30.70.1520">
    <property type="entry name" value="Heterotetrameric sarcosine oxidase"/>
    <property type="match status" value="1"/>
</dbReference>
<dbReference type="InterPro" id="IPR027266">
    <property type="entry name" value="TrmE/GcvT-like"/>
</dbReference>
<evidence type="ECO:0000313" key="2">
    <source>
        <dbReference type="Proteomes" id="UP000193827"/>
    </source>
</evidence>
<protein>
    <submittedName>
        <fullName evidence="1">Sarcosine oxidase, gamma subunit family</fullName>
    </submittedName>
</protein>
<dbReference type="Proteomes" id="UP000193827">
    <property type="component" value="Unassembled WGS sequence"/>
</dbReference>
<gene>
    <name evidence="1" type="ORF">PEL8287_00775</name>
</gene>
<accession>A0A1Y5RLB2</accession>
<organism evidence="1 2">
    <name type="scientific">Roseovarius litorisediminis</name>
    <dbReference type="NCBI Taxonomy" id="1312363"/>
    <lineage>
        <taxon>Bacteria</taxon>
        <taxon>Pseudomonadati</taxon>
        <taxon>Pseudomonadota</taxon>
        <taxon>Alphaproteobacteria</taxon>
        <taxon>Rhodobacterales</taxon>
        <taxon>Roseobacteraceae</taxon>
        <taxon>Roseovarius</taxon>
    </lineage>
</organism>
<dbReference type="EMBL" id="FWFL01000002">
    <property type="protein sequence ID" value="SLN19197.1"/>
    <property type="molecule type" value="Genomic_DNA"/>
</dbReference>
<proteinExistence type="predicted"/>
<dbReference type="SUPFAM" id="SSF103025">
    <property type="entry name" value="Folate-binding domain"/>
    <property type="match status" value="1"/>
</dbReference>
<dbReference type="AlphaFoldDB" id="A0A1Y5RLB2"/>
<keyword evidence="2" id="KW-1185">Reference proteome</keyword>
<evidence type="ECO:0000313" key="1">
    <source>
        <dbReference type="EMBL" id="SLN19197.1"/>
    </source>
</evidence>
<sequence length="202" mass="21007">MSRPISLIRKGNVCVPDYTLTSAPPLAGTDITIGGARLTAPADLAVVSIALPLGGEAAAQKAIKTAFGTALPEVGKSAIGKNGARLVRLGRDQAFVLFIHATPDAEAVVAARLKGKAYTTDQTDVWCALEISGPDSRAALERICPLDLHPQAFAVDDAARTSMEHLGTLTIRTGENAYLLMSASSSAGSFLHAVETSIKNIN</sequence>
<reference evidence="1 2" key="1">
    <citation type="submission" date="2017-03" db="EMBL/GenBank/DDBJ databases">
        <authorList>
            <person name="Afonso C.L."/>
            <person name="Miller P.J."/>
            <person name="Scott M.A."/>
            <person name="Spackman E."/>
            <person name="Goraichik I."/>
            <person name="Dimitrov K.M."/>
            <person name="Suarez D.L."/>
            <person name="Swayne D.E."/>
        </authorList>
    </citation>
    <scope>NUCLEOTIDE SEQUENCE [LARGE SCALE GENOMIC DNA]</scope>
    <source>
        <strain evidence="1 2">CECT 8287</strain>
    </source>
</reference>
<name>A0A1Y5RLB2_9RHOB</name>